<evidence type="ECO:0000256" key="3">
    <source>
        <dbReference type="ARBA" id="ARBA00023163"/>
    </source>
</evidence>
<dbReference type="PROSITE" id="PS00519">
    <property type="entry name" value="HTH_ASNC_1"/>
    <property type="match status" value="1"/>
</dbReference>
<dbReference type="InterPro" id="IPR036388">
    <property type="entry name" value="WH-like_DNA-bd_sf"/>
</dbReference>
<dbReference type="InterPro" id="IPR019887">
    <property type="entry name" value="Tscrpt_reg_AsnC/Lrp_C"/>
</dbReference>
<dbReference type="InterPro" id="IPR000485">
    <property type="entry name" value="AsnC-type_HTH_dom"/>
</dbReference>
<dbReference type="GO" id="GO:0043565">
    <property type="term" value="F:sequence-specific DNA binding"/>
    <property type="evidence" value="ECO:0007669"/>
    <property type="project" value="InterPro"/>
</dbReference>
<dbReference type="Pfam" id="PF13412">
    <property type="entry name" value="HTH_24"/>
    <property type="match status" value="1"/>
</dbReference>
<dbReference type="SUPFAM" id="SSF46785">
    <property type="entry name" value="Winged helix' DNA-binding domain"/>
    <property type="match status" value="1"/>
</dbReference>
<dbReference type="GO" id="GO:0005829">
    <property type="term" value="C:cytosol"/>
    <property type="evidence" value="ECO:0007669"/>
    <property type="project" value="TreeGrafter"/>
</dbReference>
<keyword evidence="1" id="KW-0805">Transcription regulation</keyword>
<dbReference type="GO" id="GO:0006355">
    <property type="term" value="P:regulation of DNA-templated transcription"/>
    <property type="evidence" value="ECO:0007669"/>
    <property type="project" value="UniProtKB-ARBA"/>
</dbReference>
<dbReference type="InterPro" id="IPR011008">
    <property type="entry name" value="Dimeric_a/b-barrel"/>
</dbReference>
<dbReference type="AlphaFoldDB" id="A0A944DAN3"/>
<organism evidence="5 6">
    <name type="scientific">Denitromonas iodatirespirans</name>
    <dbReference type="NCBI Taxonomy" id="2795389"/>
    <lineage>
        <taxon>Bacteria</taxon>
        <taxon>Pseudomonadati</taxon>
        <taxon>Pseudomonadota</taxon>
        <taxon>Betaproteobacteria</taxon>
        <taxon>Rhodocyclales</taxon>
        <taxon>Zoogloeaceae</taxon>
        <taxon>Denitromonas</taxon>
    </lineage>
</organism>
<dbReference type="InterPro" id="IPR019888">
    <property type="entry name" value="Tscrpt_reg_AsnC-like"/>
</dbReference>
<keyword evidence="6" id="KW-1185">Reference proteome</keyword>
<reference evidence="6" key="1">
    <citation type="journal article" date="2022" name="ISME J.">
        <title>Genetic and phylogenetic analysis of dissimilatory iodate-reducing bacteria identifies potential niches across the world's oceans.</title>
        <authorList>
            <person name="Reyes-Umana V."/>
            <person name="Henning Z."/>
            <person name="Lee K."/>
            <person name="Barnum T.P."/>
            <person name="Coates J.D."/>
        </authorList>
    </citation>
    <scope>NUCLEOTIDE SEQUENCE [LARGE SCALE GENOMIC DNA]</scope>
    <source>
        <strain evidence="6">IR12</strain>
    </source>
</reference>
<proteinExistence type="predicted"/>
<dbReference type="InterPro" id="IPR011991">
    <property type="entry name" value="ArsR-like_HTH"/>
</dbReference>
<dbReference type="PANTHER" id="PTHR30154">
    <property type="entry name" value="LEUCINE-RESPONSIVE REGULATORY PROTEIN"/>
    <property type="match status" value="1"/>
</dbReference>
<dbReference type="InterPro" id="IPR019885">
    <property type="entry name" value="Tscrpt_reg_HTH_AsnC-type_CS"/>
</dbReference>
<accession>A0A944DAN3</accession>
<dbReference type="Proteomes" id="UP000694660">
    <property type="component" value="Unassembled WGS sequence"/>
</dbReference>
<dbReference type="Gene3D" id="1.10.10.10">
    <property type="entry name" value="Winged helix-like DNA-binding domain superfamily/Winged helix DNA-binding domain"/>
    <property type="match status" value="1"/>
</dbReference>
<feature type="domain" description="HTH asnC-type" evidence="4">
    <location>
        <begin position="74"/>
        <end position="135"/>
    </location>
</feature>
<keyword evidence="3" id="KW-0804">Transcription</keyword>
<dbReference type="EMBL" id="JAEKFT010000011">
    <property type="protein sequence ID" value="MBT0961842.1"/>
    <property type="molecule type" value="Genomic_DNA"/>
</dbReference>
<dbReference type="CDD" id="cd00090">
    <property type="entry name" value="HTH_ARSR"/>
    <property type="match status" value="1"/>
</dbReference>
<dbReference type="GO" id="GO:0043200">
    <property type="term" value="P:response to amino acid"/>
    <property type="evidence" value="ECO:0007669"/>
    <property type="project" value="TreeGrafter"/>
</dbReference>
<dbReference type="Pfam" id="PF01037">
    <property type="entry name" value="AsnC_trans_reg"/>
    <property type="match status" value="1"/>
</dbReference>
<name>A0A944DAN3_DENI1</name>
<dbReference type="PRINTS" id="PR00033">
    <property type="entry name" value="HTHASNC"/>
</dbReference>
<dbReference type="SMART" id="SM00344">
    <property type="entry name" value="HTH_ASNC"/>
    <property type="match status" value="1"/>
</dbReference>
<evidence type="ECO:0000256" key="1">
    <source>
        <dbReference type="ARBA" id="ARBA00023015"/>
    </source>
</evidence>
<protein>
    <submittedName>
        <fullName evidence="5">Lrp/AsnC family transcriptional regulator</fullName>
    </submittedName>
</protein>
<evidence type="ECO:0000256" key="2">
    <source>
        <dbReference type="ARBA" id="ARBA00023125"/>
    </source>
</evidence>
<comment type="caution">
    <text evidence="5">The sequence shown here is derived from an EMBL/GenBank/DDBJ whole genome shotgun (WGS) entry which is preliminary data.</text>
</comment>
<evidence type="ECO:0000313" key="5">
    <source>
        <dbReference type="EMBL" id="MBT0961842.1"/>
    </source>
</evidence>
<sequence length="223" mass="25264">MQAVDFLSSSCATRWILPTCCKCLFTSPCGVEAVDVAKGPVIQRILRLARRLHWLLPSRAGTLRHAGRAPAMKIDRVQRQLLSELQLNARVSNQELADRVGLSVSPCWRRVRDLETSGLIKRYVAVLDRRKLGLGTCVLVNLQLKTHDARVTEQVERHIHSRREIVECYALSGDSDYQLKLFLPDVESYAMFMHNFLLKLPEVATVRSVVALREVKHDTALPI</sequence>
<dbReference type="Gene3D" id="3.30.70.920">
    <property type="match status" value="1"/>
</dbReference>
<dbReference type="PROSITE" id="PS50956">
    <property type="entry name" value="HTH_ASNC_2"/>
    <property type="match status" value="1"/>
</dbReference>
<evidence type="ECO:0000259" key="4">
    <source>
        <dbReference type="PROSITE" id="PS50956"/>
    </source>
</evidence>
<evidence type="ECO:0000313" key="6">
    <source>
        <dbReference type="Proteomes" id="UP000694660"/>
    </source>
</evidence>
<dbReference type="SUPFAM" id="SSF54909">
    <property type="entry name" value="Dimeric alpha+beta barrel"/>
    <property type="match status" value="1"/>
</dbReference>
<dbReference type="InterPro" id="IPR036390">
    <property type="entry name" value="WH_DNA-bd_sf"/>
</dbReference>
<gene>
    <name evidence="5" type="ORF">I8J34_11730</name>
</gene>
<dbReference type="PANTHER" id="PTHR30154:SF34">
    <property type="entry name" value="TRANSCRIPTIONAL REGULATOR AZLB"/>
    <property type="match status" value="1"/>
</dbReference>
<keyword evidence="2" id="KW-0238">DNA-binding</keyword>